<sequence length="246" mass="28224">MPANATLHRKNSGGDTARSYRFGSSGAIHTHQQGEMIKMKSAFEEALLLFDQSETDLNAARHKLFTDVCEDLFSSKYLSSYEDSVQRYFCNLSRQFGGSTHADMLEKGIDSMDPQIRRQVLCIIRDGFFSEKFMQRISRQLLMLAMDGNDEDRTIIHRIFARKYTDPSILIELLPGCVSEHFSKLGPGSEDAYYVYQYSRDIILALNATQLIEDHIFLGERHEHAEVRELAAEFKIDMEARYGRLS</sequence>
<gene>
    <name evidence="1" type="ORF">F1609_22710</name>
</gene>
<reference evidence="1 2" key="1">
    <citation type="submission" date="2019-09" db="EMBL/GenBank/DDBJ databases">
        <title>Taxonomy of Antarctic Massilia spp.: description of Massilia rubra sp. nov., Massilia aquatica sp. nov., Massilia mucilaginosa sp. nov., Massilia frigida sp. nov. isolated from streams, lakes and regoliths.</title>
        <authorList>
            <person name="Holochova P."/>
            <person name="Sedlacek I."/>
            <person name="Kralova S."/>
            <person name="Maslanova I."/>
            <person name="Busse H.-J."/>
            <person name="Stankova E."/>
            <person name="Vrbovska V."/>
            <person name="Kovarovic V."/>
            <person name="Bartak M."/>
            <person name="Svec P."/>
            <person name="Pantucek R."/>
        </authorList>
    </citation>
    <scope>NUCLEOTIDE SEQUENCE [LARGE SCALE GENOMIC DNA]</scope>
    <source>
        <strain evidence="1 2">CCM 8693</strain>
    </source>
</reference>
<accession>A0ABX0MHJ3</accession>
<name>A0ABX0MHJ3_9BURK</name>
<proteinExistence type="predicted"/>
<dbReference type="EMBL" id="VVIW01000016">
    <property type="protein sequence ID" value="NHZ42964.1"/>
    <property type="molecule type" value="Genomic_DNA"/>
</dbReference>
<evidence type="ECO:0000313" key="1">
    <source>
        <dbReference type="EMBL" id="NHZ42964.1"/>
    </source>
</evidence>
<dbReference type="RefSeq" id="WP_167078958.1">
    <property type="nucleotide sequence ID" value="NZ_VVIW01000016.1"/>
</dbReference>
<organism evidence="1 2">
    <name type="scientific">Massilia aquatica</name>
    <dbReference type="NCBI Taxonomy" id="2609000"/>
    <lineage>
        <taxon>Bacteria</taxon>
        <taxon>Pseudomonadati</taxon>
        <taxon>Pseudomonadota</taxon>
        <taxon>Betaproteobacteria</taxon>
        <taxon>Burkholderiales</taxon>
        <taxon>Oxalobacteraceae</taxon>
        <taxon>Telluria group</taxon>
        <taxon>Massilia</taxon>
    </lineage>
</organism>
<protein>
    <submittedName>
        <fullName evidence="1">Uncharacterized protein</fullName>
    </submittedName>
</protein>
<evidence type="ECO:0000313" key="2">
    <source>
        <dbReference type="Proteomes" id="UP000819052"/>
    </source>
</evidence>
<dbReference type="Proteomes" id="UP000819052">
    <property type="component" value="Unassembled WGS sequence"/>
</dbReference>
<comment type="caution">
    <text evidence="1">The sequence shown here is derived from an EMBL/GenBank/DDBJ whole genome shotgun (WGS) entry which is preliminary data.</text>
</comment>
<keyword evidence="2" id="KW-1185">Reference proteome</keyword>